<keyword evidence="1" id="KW-0732">Signal</keyword>
<reference evidence="2 3" key="1">
    <citation type="submission" date="2015-09" db="EMBL/GenBank/DDBJ databases">
        <title>Trachymyrmex zeteki WGS genome.</title>
        <authorList>
            <person name="Nygaard S."/>
            <person name="Hu H."/>
            <person name="Boomsma J."/>
            <person name="Zhang G."/>
        </authorList>
    </citation>
    <scope>NUCLEOTIDE SEQUENCE [LARGE SCALE GENOMIC DNA]</scope>
    <source>
        <strain evidence="2">Tzet28-1</strain>
        <tissue evidence="2">Whole body</tissue>
    </source>
</reference>
<feature type="chain" id="PRO_5007591283" evidence="1">
    <location>
        <begin position="24"/>
        <end position="93"/>
    </location>
</feature>
<accession>A0A151WKI8</accession>
<sequence>MLSVQSTVALALMLFVLAEYSAAMPTIDKDKARFFNNVNLVDDDGNIDKALMNYLFTKQIVKRLRNQINVNDLQRKRNFWRQCSLNAVACFGK</sequence>
<dbReference type="Proteomes" id="UP000075809">
    <property type="component" value="Unassembled WGS sequence"/>
</dbReference>
<name>A0A151WKI8_9HYME</name>
<evidence type="ECO:0000313" key="2">
    <source>
        <dbReference type="EMBL" id="KYQ48393.1"/>
    </source>
</evidence>
<organism evidence="2 3">
    <name type="scientific">Mycetomoellerius zeteki</name>
    <dbReference type="NCBI Taxonomy" id="64791"/>
    <lineage>
        <taxon>Eukaryota</taxon>
        <taxon>Metazoa</taxon>
        <taxon>Ecdysozoa</taxon>
        <taxon>Arthropoda</taxon>
        <taxon>Hexapoda</taxon>
        <taxon>Insecta</taxon>
        <taxon>Pterygota</taxon>
        <taxon>Neoptera</taxon>
        <taxon>Endopterygota</taxon>
        <taxon>Hymenoptera</taxon>
        <taxon>Apocrita</taxon>
        <taxon>Aculeata</taxon>
        <taxon>Formicoidea</taxon>
        <taxon>Formicidae</taxon>
        <taxon>Myrmicinae</taxon>
        <taxon>Mycetomoellerius</taxon>
    </lineage>
</organism>
<evidence type="ECO:0000256" key="1">
    <source>
        <dbReference type="SAM" id="SignalP"/>
    </source>
</evidence>
<dbReference type="EMBL" id="KQ983009">
    <property type="protein sequence ID" value="KYQ48393.1"/>
    <property type="molecule type" value="Genomic_DNA"/>
</dbReference>
<keyword evidence="3" id="KW-1185">Reference proteome</keyword>
<protein>
    <submittedName>
        <fullName evidence="2">Prohormone-1</fullName>
    </submittedName>
</protein>
<feature type="signal peptide" evidence="1">
    <location>
        <begin position="1"/>
        <end position="23"/>
    </location>
</feature>
<proteinExistence type="predicted"/>
<gene>
    <name evidence="2" type="ORF">ALC60_12564</name>
</gene>
<evidence type="ECO:0000313" key="3">
    <source>
        <dbReference type="Proteomes" id="UP000075809"/>
    </source>
</evidence>
<dbReference type="AlphaFoldDB" id="A0A151WKI8"/>